<dbReference type="GO" id="GO:0005634">
    <property type="term" value="C:nucleus"/>
    <property type="evidence" value="ECO:0007669"/>
    <property type="project" value="UniProtKB-SubCell"/>
</dbReference>
<keyword evidence="3" id="KW-0805">Transcription regulation</keyword>
<evidence type="ECO:0000259" key="7">
    <source>
        <dbReference type="PROSITE" id="PS50048"/>
    </source>
</evidence>
<keyword evidence="5" id="KW-0539">Nucleus</keyword>
<feature type="compositionally biased region" description="Polar residues" evidence="6">
    <location>
        <begin position="678"/>
        <end position="695"/>
    </location>
</feature>
<dbReference type="CDD" id="cd00067">
    <property type="entry name" value="GAL4"/>
    <property type="match status" value="1"/>
</dbReference>
<proteinExistence type="predicted"/>
<evidence type="ECO:0000256" key="2">
    <source>
        <dbReference type="ARBA" id="ARBA00022723"/>
    </source>
</evidence>
<dbReference type="Proteomes" id="UP000242180">
    <property type="component" value="Unassembled WGS sequence"/>
</dbReference>
<evidence type="ECO:0000256" key="5">
    <source>
        <dbReference type="ARBA" id="ARBA00023242"/>
    </source>
</evidence>
<dbReference type="OMA" id="IECFFCI"/>
<name>A0A1X2HUK1_SYNRA</name>
<evidence type="ECO:0000313" key="9">
    <source>
        <dbReference type="Proteomes" id="UP000242180"/>
    </source>
</evidence>
<evidence type="ECO:0000256" key="3">
    <source>
        <dbReference type="ARBA" id="ARBA00023015"/>
    </source>
</evidence>
<dbReference type="AlphaFoldDB" id="A0A1X2HUK1"/>
<evidence type="ECO:0000256" key="6">
    <source>
        <dbReference type="SAM" id="MobiDB-lite"/>
    </source>
</evidence>
<dbReference type="GO" id="GO:0000981">
    <property type="term" value="F:DNA-binding transcription factor activity, RNA polymerase II-specific"/>
    <property type="evidence" value="ECO:0007669"/>
    <property type="project" value="InterPro"/>
</dbReference>
<accession>A0A1X2HUK1</accession>
<evidence type="ECO:0000256" key="4">
    <source>
        <dbReference type="ARBA" id="ARBA00023163"/>
    </source>
</evidence>
<dbReference type="InterPro" id="IPR036864">
    <property type="entry name" value="Zn2-C6_fun-type_DNA-bd_sf"/>
</dbReference>
<dbReference type="PANTHER" id="PTHR47338">
    <property type="entry name" value="ZN(II)2CYS6 TRANSCRIPTION FACTOR (EUROFUNG)-RELATED"/>
    <property type="match status" value="1"/>
</dbReference>
<dbReference type="PROSITE" id="PS00463">
    <property type="entry name" value="ZN2_CY6_FUNGAL_1"/>
    <property type="match status" value="1"/>
</dbReference>
<dbReference type="InterPro" id="IPR001138">
    <property type="entry name" value="Zn2Cys6_DnaBD"/>
</dbReference>
<dbReference type="STRING" id="13706.A0A1X2HUK1"/>
<dbReference type="SMART" id="SM00066">
    <property type="entry name" value="GAL4"/>
    <property type="match status" value="1"/>
</dbReference>
<protein>
    <recommendedName>
        <fullName evidence="7">Zn(2)-C6 fungal-type domain-containing protein</fullName>
    </recommendedName>
</protein>
<dbReference type="InParanoid" id="A0A1X2HUK1"/>
<dbReference type="CDD" id="cd12148">
    <property type="entry name" value="fungal_TF_MHR"/>
    <property type="match status" value="1"/>
</dbReference>
<feature type="domain" description="Zn(2)-C6 fungal-type" evidence="7">
    <location>
        <begin position="15"/>
        <end position="44"/>
    </location>
</feature>
<dbReference type="GO" id="GO:0008270">
    <property type="term" value="F:zinc ion binding"/>
    <property type="evidence" value="ECO:0007669"/>
    <property type="project" value="InterPro"/>
</dbReference>
<reference evidence="8 9" key="1">
    <citation type="submission" date="2016-07" db="EMBL/GenBank/DDBJ databases">
        <title>Pervasive Adenine N6-methylation of Active Genes in Fungi.</title>
        <authorList>
            <consortium name="DOE Joint Genome Institute"/>
            <person name="Mondo S.J."/>
            <person name="Dannebaum R.O."/>
            <person name="Kuo R.C."/>
            <person name="Labutti K."/>
            <person name="Haridas S."/>
            <person name="Kuo A."/>
            <person name="Salamov A."/>
            <person name="Ahrendt S.R."/>
            <person name="Lipzen A."/>
            <person name="Sullivan W."/>
            <person name="Andreopoulos W.B."/>
            <person name="Clum A."/>
            <person name="Lindquist E."/>
            <person name="Daum C."/>
            <person name="Ramamoorthy G.K."/>
            <person name="Gryganskyi A."/>
            <person name="Culley D."/>
            <person name="Magnuson J.K."/>
            <person name="James T.Y."/>
            <person name="O'Malley M.A."/>
            <person name="Stajich J.E."/>
            <person name="Spatafora J.W."/>
            <person name="Visel A."/>
            <person name="Grigoriev I.V."/>
        </authorList>
    </citation>
    <scope>NUCLEOTIDE SEQUENCE [LARGE SCALE GENOMIC DNA]</scope>
    <source>
        <strain evidence="8 9">NRRL 2496</strain>
    </source>
</reference>
<sequence length="770" mass="87144">MAAPDEDSKGKRKVSCLQCRKRKVKCDGAKPCDRCKARQVTCFYSKPAPVGRPPKNAVVNKLVLSRSLANSTLTSQFCKEFIFEHIAYSSRPNDVLNMDYGKGIGLQSYINEIFSTFFGPRNEAAQALPKLLKGAPERAIKQLELYDLCQYFSWMASDIMNIIVRRFSRLKLDSYEETVFLLSALVLDKSTDFFDKSTETGFSNKADVPSPLNSLPPQSALHLIEVFFQIHPYAHLINKTSLLQSFWTDQTDPILLSVIYGTTVYFSQMLDGKPAELWATATGAAERNPFLNYAHYCLSRANAEASLSRLQAVCILALFEASFGYTKRSITLHALSHMMAARLGIFTPSRRIPMTEIEEELMYVSFWSTYCSTVRGCIELDQAPREAFARNQQPLPPPNVNRYKSFRFDMVNNNQRLYVTVPYVVETFYIECVVAKFSGQIFMYYPEPELNLFRRSQHNFANIPPSIRRDVAKAPITPEIAIFSVLAEFGAFIEENRHTWSPRQVFAIESTYYLYNIHFTFLEPYVALARENLSNPNSSGRRYGNIPIFEPLPGINHRQITTRLDLNNISEIIRLYQVVPMAVELLHKLQDLLATPDNYDNNPDMLPTGTMLSALETSAKILMLKYKRDPWDYQAYDDLRVIWELSLREVWAKWSTVEVVQLMLSEFFLVYPAAPRPQSTQSPTATESMLSQPSYTDSSLSTDGSTDLDTILGLNDALQSGDVTAPPVDTRPLAAAMDTASLDELLNTGLRDLLDQTSIHSRSSIPPGSI</sequence>
<evidence type="ECO:0000313" key="8">
    <source>
        <dbReference type="EMBL" id="ORZ03275.1"/>
    </source>
</evidence>
<keyword evidence="9" id="KW-1185">Reference proteome</keyword>
<keyword evidence="2" id="KW-0479">Metal-binding</keyword>
<dbReference type="SUPFAM" id="SSF57701">
    <property type="entry name" value="Zn2/Cys6 DNA-binding domain"/>
    <property type="match status" value="1"/>
</dbReference>
<feature type="region of interest" description="Disordered" evidence="6">
    <location>
        <begin position="678"/>
        <end position="703"/>
    </location>
</feature>
<dbReference type="OrthoDB" id="39175at2759"/>
<dbReference type="InterPro" id="IPR050815">
    <property type="entry name" value="TF_fung"/>
</dbReference>
<gene>
    <name evidence="8" type="ORF">BCR43DRAFT_520447</name>
</gene>
<dbReference type="Gene3D" id="4.10.240.10">
    <property type="entry name" value="Zn(2)-C6 fungal-type DNA-binding domain"/>
    <property type="match status" value="1"/>
</dbReference>
<comment type="caution">
    <text evidence="8">The sequence shown here is derived from an EMBL/GenBank/DDBJ whole genome shotgun (WGS) entry which is preliminary data.</text>
</comment>
<evidence type="ECO:0000256" key="1">
    <source>
        <dbReference type="ARBA" id="ARBA00004123"/>
    </source>
</evidence>
<keyword evidence="4" id="KW-0804">Transcription</keyword>
<dbReference type="PANTHER" id="PTHR47338:SF5">
    <property type="entry name" value="ZN(II)2CYS6 TRANSCRIPTION FACTOR (EUROFUNG)"/>
    <property type="match status" value="1"/>
</dbReference>
<dbReference type="EMBL" id="MCGN01000001">
    <property type="protein sequence ID" value="ORZ03275.1"/>
    <property type="molecule type" value="Genomic_DNA"/>
</dbReference>
<dbReference type="Pfam" id="PF00172">
    <property type="entry name" value="Zn_clus"/>
    <property type="match status" value="1"/>
</dbReference>
<organism evidence="8 9">
    <name type="scientific">Syncephalastrum racemosum</name>
    <name type="common">Filamentous fungus</name>
    <dbReference type="NCBI Taxonomy" id="13706"/>
    <lineage>
        <taxon>Eukaryota</taxon>
        <taxon>Fungi</taxon>
        <taxon>Fungi incertae sedis</taxon>
        <taxon>Mucoromycota</taxon>
        <taxon>Mucoromycotina</taxon>
        <taxon>Mucoromycetes</taxon>
        <taxon>Mucorales</taxon>
        <taxon>Syncephalastraceae</taxon>
        <taxon>Syncephalastrum</taxon>
    </lineage>
</organism>
<dbReference type="PROSITE" id="PS50048">
    <property type="entry name" value="ZN2_CY6_FUNGAL_2"/>
    <property type="match status" value="1"/>
</dbReference>
<comment type="subcellular location">
    <subcellularLocation>
        <location evidence="1">Nucleus</location>
    </subcellularLocation>
</comment>